<feature type="compositionally biased region" description="Low complexity" evidence="2">
    <location>
        <begin position="18"/>
        <end position="40"/>
    </location>
</feature>
<dbReference type="EMBL" id="KQ423378">
    <property type="protein sequence ID" value="KOF73038.1"/>
    <property type="molecule type" value="Genomic_DNA"/>
</dbReference>
<evidence type="ECO:0000256" key="1">
    <source>
        <dbReference type="SAM" id="Coils"/>
    </source>
</evidence>
<feature type="compositionally biased region" description="Low complexity" evidence="2">
    <location>
        <begin position="61"/>
        <end position="73"/>
    </location>
</feature>
<dbReference type="AlphaFoldDB" id="A0A0L8G811"/>
<organism evidence="3">
    <name type="scientific">Octopus bimaculoides</name>
    <name type="common">California two-spotted octopus</name>
    <dbReference type="NCBI Taxonomy" id="37653"/>
    <lineage>
        <taxon>Eukaryota</taxon>
        <taxon>Metazoa</taxon>
        <taxon>Spiralia</taxon>
        <taxon>Lophotrochozoa</taxon>
        <taxon>Mollusca</taxon>
        <taxon>Cephalopoda</taxon>
        <taxon>Coleoidea</taxon>
        <taxon>Octopodiformes</taxon>
        <taxon>Octopoda</taxon>
        <taxon>Incirrata</taxon>
        <taxon>Octopodidae</taxon>
        <taxon>Octopus</taxon>
    </lineage>
</organism>
<protein>
    <submittedName>
        <fullName evidence="3">Uncharacterized protein</fullName>
    </submittedName>
</protein>
<feature type="region of interest" description="Disordered" evidence="2">
    <location>
        <begin position="1"/>
        <end position="124"/>
    </location>
</feature>
<sequence length="252" mass="28039">MERAILKQTLTRVSHPHSSSIATTTTTTISTTTATSTTTSPRDASRTSIPSNKCSIKSPGRSSTKRTAAATASKAEEKRKSRTPTAGLQNTKGTHGNRHQTQRTHHNVNNHSNYSNEDRNKGYNDNDVYYDDVGDDRQTWMATAGSHVVETNSFPPHTLGNGLATNYCDLQKSAVNGEPSYLPTRTTAAVTSHEADQLQLVHRFKELRRQQIQQQEMLMQQQKQQLLLLRQEMEQRQKVMANLHAGNSGVII</sequence>
<keyword evidence="1" id="KW-0175">Coiled coil</keyword>
<gene>
    <name evidence="3" type="ORF">OCBIM_22038498mg</name>
</gene>
<reference evidence="3" key="1">
    <citation type="submission" date="2015-07" db="EMBL/GenBank/DDBJ databases">
        <title>MeaNS - Measles Nucleotide Surveillance Program.</title>
        <authorList>
            <person name="Tran T."/>
            <person name="Druce J."/>
        </authorList>
    </citation>
    <scope>NUCLEOTIDE SEQUENCE</scope>
    <source>
        <strain evidence="3">UCB-OBI-ISO-001</strain>
        <tissue evidence="3">Gonad</tissue>
    </source>
</reference>
<feature type="coiled-coil region" evidence="1">
    <location>
        <begin position="212"/>
        <end position="239"/>
    </location>
</feature>
<evidence type="ECO:0000256" key="2">
    <source>
        <dbReference type="SAM" id="MobiDB-lite"/>
    </source>
</evidence>
<feature type="compositionally biased region" description="Polar residues" evidence="2">
    <location>
        <begin position="46"/>
        <end position="55"/>
    </location>
</feature>
<proteinExistence type="predicted"/>
<feature type="compositionally biased region" description="Polar residues" evidence="2">
    <location>
        <begin position="83"/>
        <end position="94"/>
    </location>
</feature>
<evidence type="ECO:0000313" key="3">
    <source>
        <dbReference type="EMBL" id="KOF73038.1"/>
    </source>
</evidence>
<feature type="compositionally biased region" description="Basic residues" evidence="2">
    <location>
        <begin position="95"/>
        <end position="108"/>
    </location>
</feature>
<name>A0A0L8G811_OCTBM</name>
<accession>A0A0L8G811</accession>